<evidence type="ECO:0000313" key="9">
    <source>
        <dbReference type="EMBL" id="WAH39687.1"/>
    </source>
</evidence>
<dbReference type="InterPro" id="IPR002828">
    <property type="entry name" value="SurE-like_Pase/nucleotidase"/>
</dbReference>
<evidence type="ECO:0000256" key="4">
    <source>
        <dbReference type="ARBA" id="ARBA00022723"/>
    </source>
</evidence>
<dbReference type="PANTHER" id="PTHR30457:SF12">
    <property type="entry name" value="5'_3'-NUCLEOTIDASE SURE"/>
    <property type="match status" value="1"/>
</dbReference>
<dbReference type="InterPro" id="IPR030048">
    <property type="entry name" value="SurE"/>
</dbReference>
<evidence type="ECO:0000256" key="3">
    <source>
        <dbReference type="ARBA" id="ARBA00022490"/>
    </source>
</evidence>
<name>A0ABY6Z9Z0_9BACL</name>
<evidence type="ECO:0000256" key="6">
    <source>
        <dbReference type="ARBA" id="ARBA00022801"/>
    </source>
</evidence>
<gene>
    <name evidence="7 9" type="primary">surE</name>
    <name evidence="9" type="ORF">NZD89_14800</name>
</gene>
<evidence type="ECO:0000256" key="2">
    <source>
        <dbReference type="ARBA" id="ARBA00011062"/>
    </source>
</evidence>
<evidence type="ECO:0000256" key="5">
    <source>
        <dbReference type="ARBA" id="ARBA00022741"/>
    </source>
</evidence>
<keyword evidence="5 7" id="KW-0547">Nucleotide-binding</keyword>
<dbReference type="PANTHER" id="PTHR30457">
    <property type="entry name" value="5'-NUCLEOTIDASE SURE"/>
    <property type="match status" value="1"/>
</dbReference>
<keyword evidence="3 7" id="KW-0963">Cytoplasm</keyword>
<accession>A0ABY6Z9Z0</accession>
<comment type="subcellular location">
    <subcellularLocation>
        <location evidence="7">Cytoplasm</location>
    </subcellularLocation>
</comment>
<comment type="similarity">
    <text evidence="2 7">Belongs to the SurE nucleotidase family.</text>
</comment>
<dbReference type="RefSeq" id="WP_268003584.1">
    <property type="nucleotide sequence ID" value="NZ_BSUT01000001.1"/>
</dbReference>
<dbReference type="HAMAP" id="MF_00060">
    <property type="entry name" value="SurE"/>
    <property type="match status" value="1"/>
</dbReference>
<organism evidence="9 10">
    <name type="scientific">Alicyclobacillus fastidiosus</name>
    <dbReference type="NCBI Taxonomy" id="392011"/>
    <lineage>
        <taxon>Bacteria</taxon>
        <taxon>Bacillati</taxon>
        <taxon>Bacillota</taxon>
        <taxon>Bacilli</taxon>
        <taxon>Bacillales</taxon>
        <taxon>Alicyclobacillaceae</taxon>
        <taxon>Alicyclobacillus</taxon>
    </lineage>
</organism>
<dbReference type="Proteomes" id="UP001164761">
    <property type="component" value="Chromosome"/>
</dbReference>
<feature type="binding site" evidence="7">
    <location>
        <position position="9"/>
    </location>
    <ligand>
        <name>a divalent metal cation</name>
        <dbReference type="ChEBI" id="CHEBI:60240"/>
    </ligand>
</feature>
<dbReference type="Pfam" id="PF01975">
    <property type="entry name" value="SurE"/>
    <property type="match status" value="1"/>
</dbReference>
<dbReference type="Gene3D" id="3.40.1210.10">
    <property type="entry name" value="Survival protein SurE-like phosphatase/nucleotidase"/>
    <property type="match status" value="1"/>
</dbReference>
<feature type="binding site" evidence="7">
    <location>
        <position position="39"/>
    </location>
    <ligand>
        <name>a divalent metal cation</name>
        <dbReference type="ChEBI" id="CHEBI:60240"/>
    </ligand>
</feature>
<comment type="function">
    <text evidence="7">Nucleotidase that shows phosphatase activity on nucleoside 5'-monophosphates.</text>
</comment>
<evidence type="ECO:0000256" key="7">
    <source>
        <dbReference type="HAMAP-Rule" id="MF_00060"/>
    </source>
</evidence>
<dbReference type="NCBIfam" id="TIGR00087">
    <property type="entry name" value="surE"/>
    <property type="match status" value="1"/>
</dbReference>
<evidence type="ECO:0000256" key="1">
    <source>
        <dbReference type="ARBA" id="ARBA00000815"/>
    </source>
</evidence>
<reference evidence="9" key="1">
    <citation type="submission" date="2022-08" db="EMBL/GenBank/DDBJ databases">
        <title>Alicyclobacillus fastidiosus DSM 17978, complete genome.</title>
        <authorList>
            <person name="Wang Q."/>
            <person name="Cai R."/>
            <person name="Wang Z."/>
        </authorList>
    </citation>
    <scope>NUCLEOTIDE SEQUENCE</scope>
    <source>
        <strain evidence="9">DSM 17978</strain>
    </source>
</reference>
<dbReference type="EC" id="3.1.3.5" evidence="7"/>
<feature type="binding site" evidence="7">
    <location>
        <position position="96"/>
    </location>
    <ligand>
        <name>a divalent metal cation</name>
        <dbReference type="ChEBI" id="CHEBI:60240"/>
    </ligand>
</feature>
<dbReference type="SUPFAM" id="SSF64167">
    <property type="entry name" value="SurE-like"/>
    <property type="match status" value="1"/>
</dbReference>
<proteinExistence type="inferred from homology"/>
<protein>
    <recommendedName>
        <fullName evidence="7">5'-nucleotidase SurE</fullName>
        <ecNumber evidence="7">3.1.3.5</ecNumber>
    </recommendedName>
    <alternativeName>
        <fullName evidence="7">Nucleoside 5'-monophosphate phosphohydrolase</fullName>
    </alternativeName>
</protein>
<feature type="domain" description="Survival protein SurE-like phosphatase/nucleotidase" evidence="8">
    <location>
        <begin position="3"/>
        <end position="185"/>
    </location>
</feature>
<feature type="binding site" evidence="7">
    <location>
        <position position="8"/>
    </location>
    <ligand>
        <name>a divalent metal cation</name>
        <dbReference type="ChEBI" id="CHEBI:60240"/>
    </ligand>
</feature>
<dbReference type="GO" id="GO:0008253">
    <property type="term" value="F:5'-nucleotidase activity"/>
    <property type="evidence" value="ECO:0007669"/>
    <property type="project" value="UniProtKB-EC"/>
</dbReference>
<evidence type="ECO:0000313" key="10">
    <source>
        <dbReference type="Proteomes" id="UP001164761"/>
    </source>
</evidence>
<keyword evidence="4 7" id="KW-0479">Metal-binding</keyword>
<dbReference type="EMBL" id="CP104067">
    <property type="protein sequence ID" value="WAH39687.1"/>
    <property type="molecule type" value="Genomic_DNA"/>
</dbReference>
<sequence length="248" mass="27309">MRILLSNDDGIHAHGIRSLCKALCDTAEVYVVAPNQERSASSHGISLHRALEVHEIEVPGATKAYETSGTPVDCVKWALAVLHPKTPFDLMLSGVNAGANLATDVLYSGTVAAAGEASLQGVKAIALSLVGPPFHFHPVMQALQSMFPDLCALSLPPDTFLSVNFPENPDPQKTRWTKLGVRKYHDTFRLELDESGEQVYRYGGDIVDERGDGQTDVQAIYDGYISITPLRYRFANEEYYEKMQSIKR</sequence>
<comment type="cofactor">
    <cofactor evidence="7">
        <name>a divalent metal cation</name>
        <dbReference type="ChEBI" id="CHEBI:60240"/>
    </cofactor>
    <text evidence="7">Binds 1 divalent metal cation per subunit.</text>
</comment>
<comment type="catalytic activity">
    <reaction evidence="1 7">
        <text>a ribonucleoside 5'-phosphate + H2O = a ribonucleoside + phosphate</text>
        <dbReference type="Rhea" id="RHEA:12484"/>
        <dbReference type="ChEBI" id="CHEBI:15377"/>
        <dbReference type="ChEBI" id="CHEBI:18254"/>
        <dbReference type="ChEBI" id="CHEBI:43474"/>
        <dbReference type="ChEBI" id="CHEBI:58043"/>
        <dbReference type="EC" id="3.1.3.5"/>
    </reaction>
</comment>
<keyword evidence="10" id="KW-1185">Reference proteome</keyword>
<dbReference type="InterPro" id="IPR036523">
    <property type="entry name" value="SurE-like_sf"/>
</dbReference>
<evidence type="ECO:0000259" key="8">
    <source>
        <dbReference type="Pfam" id="PF01975"/>
    </source>
</evidence>
<keyword evidence="6 7" id="KW-0378">Hydrolase</keyword>
<dbReference type="GO" id="GO:0008254">
    <property type="term" value="F:3'-nucleotidase activity"/>
    <property type="evidence" value="ECO:0007669"/>
    <property type="project" value="UniProtKB-EC"/>
</dbReference>